<evidence type="ECO:0000256" key="1">
    <source>
        <dbReference type="SAM" id="Phobius"/>
    </source>
</evidence>
<keyword evidence="2" id="KW-0732">Signal</keyword>
<dbReference type="OrthoDB" id="5392263at2759"/>
<keyword evidence="1" id="KW-1133">Transmembrane helix</keyword>
<protein>
    <recommendedName>
        <fullName evidence="5">ABC transmembrane type-1 domain-containing protein</fullName>
    </recommendedName>
</protein>
<organism evidence="3 4">
    <name type="scientific">Exophiala xenobiotica</name>
    <dbReference type="NCBI Taxonomy" id="348802"/>
    <lineage>
        <taxon>Eukaryota</taxon>
        <taxon>Fungi</taxon>
        <taxon>Dikarya</taxon>
        <taxon>Ascomycota</taxon>
        <taxon>Pezizomycotina</taxon>
        <taxon>Eurotiomycetes</taxon>
        <taxon>Chaetothyriomycetidae</taxon>
        <taxon>Chaetothyriales</taxon>
        <taxon>Herpotrichiellaceae</taxon>
        <taxon>Exophiala</taxon>
    </lineage>
</organism>
<dbReference type="GeneID" id="25331158"/>
<feature type="transmembrane region" description="Helical" evidence="1">
    <location>
        <begin position="411"/>
        <end position="435"/>
    </location>
</feature>
<feature type="transmembrane region" description="Helical" evidence="1">
    <location>
        <begin position="567"/>
        <end position="588"/>
    </location>
</feature>
<proteinExistence type="predicted"/>
<keyword evidence="4" id="KW-1185">Reference proteome</keyword>
<feature type="transmembrane region" description="Helical" evidence="1">
    <location>
        <begin position="502"/>
        <end position="525"/>
    </location>
</feature>
<feature type="transmembrane region" description="Helical" evidence="1">
    <location>
        <begin position="447"/>
        <end position="469"/>
    </location>
</feature>
<keyword evidence="1" id="KW-0812">Transmembrane</keyword>
<dbReference type="AlphaFoldDB" id="A0A0D2F148"/>
<feature type="transmembrane region" description="Helical" evidence="1">
    <location>
        <begin position="91"/>
        <end position="110"/>
    </location>
</feature>
<dbReference type="HOGENOM" id="CLU_011353_1_0_1"/>
<feature type="transmembrane region" description="Helical" evidence="1">
    <location>
        <begin position="290"/>
        <end position="315"/>
    </location>
</feature>
<evidence type="ECO:0008006" key="5">
    <source>
        <dbReference type="Google" id="ProtNLM"/>
    </source>
</evidence>
<evidence type="ECO:0000313" key="4">
    <source>
        <dbReference type="Proteomes" id="UP000054342"/>
    </source>
</evidence>
<sequence>MRLAFTKAICLLSIAGSFFASTVLARYDDAKCCFSAKSSNAFSPIPTNGIICGQEYNASIPAAPKLFVPYPYCAEHCGGPGVSQWNKPSAWAAPIVQFILPAVIFSMSIPRRKMLTLPVRGNSDAPTAGSPSVIKGKTAWLTDILRKLTPVLRLCAIMLDSVGWIALILIFAGPMMLSGLYEAVLDWKILSALKSETGKKLKEEAVIELLATVVAGNLQHRTNEVRPQVEIKDALLNNANMEAQRTRLLGLVDSQMGYGAIIGAPVMFYLGAFVYTILDLMNKPSDQDAAISLAFGVEWMILVHVAIIGSCLLATNNPSTASVLVGRQPSPSSHSITRSTTQQNIAGRLQPGLWQRALKGDLAILADIYKTRYQPVTMWSRGRNKRQWVQDSHAFLSHQIPSNALNIGWRAHIVIFLATCVLINLPPVAGAVVAWRTPPIGWGCRSLSFVCYAGVELLITALFLLMHGIKPSEELGKRADSCKTPAGALAWLWYHCRLPSCITVYILYALSWLGCLFVVLGSTLMQVIGVYRNCFCYVNAPEWYHRDSAIVQVATDTQEQRESSHNWIIFGGTATAFMGICCFAGWWYQMVIRERYRDVVNSRFGH</sequence>
<reference evidence="3 4" key="1">
    <citation type="submission" date="2015-01" db="EMBL/GenBank/DDBJ databases">
        <title>The Genome Sequence of Exophiala xenobiotica CBS118157.</title>
        <authorList>
            <consortium name="The Broad Institute Genomics Platform"/>
            <person name="Cuomo C."/>
            <person name="de Hoog S."/>
            <person name="Gorbushina A."/>
            <person name="Stielow B."/>
            <person name="Teixiera M."/>
            <person name="Abouelleil A."/>
            <person name="Chapman S.B."/>
            <person name="Priest M."/>
            <person name="Young S.K."/>
            <person name="Wortman J."/>
            <person name="Nusbaum C."/>
            <person name="Birren B."/>
        </authorList>
    </citation>
    <scope>NUCLEOTIDE SEQUENCE [LARGE SCALE GENOMIC DNA]</scope>
    <source>
        <strain evidence="3 4">CBS 118157</strain>
    </source>
</reference>
<feature type="signal peptide" evidence="2">
    <location>
        <begin position="1"/>
        <end position="25"/>
    </location>
</feature>
<name>A0A0D2F148_9EURO</name>
<accession>A0A0D2F148</accession>
<keyword evidence="1" id="KW-0472">Membrane</keyword>
<feature type="transmembrane region" description="Helical" evidence="1">
    <location>
        <begin position="256"/>
        <end position="278"/>
    </location>
</feature>
<evidence type="ECO:0000313" key="3">
    <source>
        <dbReference type="EMBL" id="KIW53704.1"/>
    </source>
</evidence>
<evidence type="ECO:0000256" key="2">
    <source>
        <dbReference type="SAM" id="SignalP"/>
    </source>
</evidence>
<dbReference type="RefSeq" id="XP_013314288.1">
    <property type="nucleotide sequence ID" value="XM_013458834.1"/>
</dbReference>
<dbReference type="Proteomes" id="UP000054342">
    <property type="component" value="Unassembled WGS sequence"/>
</dbReference>
<gene>
    <name evidence="3" type="ORF">PV05_09250</name>
</gene>
<dbReference type="EMBL" id="KN847321">
    <property type="protein sequence ID" value="KIW53704.1"/>
    <property type="molecule type" value="Genomic_DNA"/>
</dbReference>
<feature type="chain" id="PRO_5002257231" description="ABC transmembrane type-1 domain-containing protein" evidence="2">
    <location>
        <begin position="26"/>
        <end position="606"/>
    </location>
</feature>